<evidence type="ECO:0000313" key="1">
    <source>
        <dbReference type="EMBL" id="ROO28466.1"/>
    </source>
</evidence>
<accession>A0A423PS73</accession>
<gene>
    <name evidence="1" type="ORF">SAJA_07870</name>
</gene>
<evidence type="ECO:0000313" key="2">
    <source>
        <dbReference type="Proteomes" id="UP000285310"/>
    </source>
</evidence>
<protein>
    <submittedName>
        <fullName evidence="1">Uncharacterized protein</fullName>
    </submittedName>
</protein>
<comment type="caution">
    <text evidence="1">The sequence shown here is derived from an EMBL/GenBank/DDBJ whole genome shotgun (WGS) entry which is preliminary data.</text>
</comment>
<organism evidence="1 2">
    <name type="scientific">Salinisphaera japonica YTM-1</name>
    <dbReference type="NCBI Taxonomy" id="1209778"/>
    <lineage>
        <taxon>Bacteria</taxon>
        <taxon>Pseudomonadati</taxon>
        <taxon>Pseudomonadota</taxon>
        <taxon>Gammaproteobacteria</taxon>
        <taxon>Salinisphaerales</taxon>
        <taxon>Salinisphaeraceae</taxon>
        <taxon>Salinisphaera</taxon>
    </lineage>
</organism>
<keyword evidence="2" id="KW-1185">Reference proteome</keyword>
<dbReference type="AlphaFoldDB" id="A0A423PS73"/>
<name>A0A423PS73_9GAMM</name>
<dbReference type="InParanoid" id="A0A423PS73"/>
<dbReference type="Proteomes" id="UP000285310">
    <property type="component" value="Unassembled WGS sequence"/>
</dbReference>
<dbReference type="EMBL" id="AYKG01000021">
    <property type="protein sequence ID" value="ROO28466.1"/>
    <property type="molecule type" value="Genomic_DNA"/>
</dbReference>
<reference evidence="1 2" key="1">
    <citation type="submission" date="2013-10" db="EMBL/GenBank/DDBJ databases">
        <title>Salinisphaera japonica YTM-1 Genome Sequencing.</title>
        <authorList>
            <person name="Lai Q."/>
            <person name="Li C."/>
            <person name="Shao Z."/>
        </authorList>
    </citation>
    <scope>NUCLEOTIDE SEQUENCE [LARGE SCALE GENOMIC DNA]</scope>
    <source>
        <strain evidence="1 2">YTM-1</strain>
    </source>
</reference>
<sequence length="29" mass="3301">MPSCLYRNDVATRRAAVARHAVIARRDCQ</sequence>
<proteinExistence type="predicted"/>